<organism evidence="2 3">
    <name type="scientific">Methanofollis formosanus</name>
    <dbReference type="NCBI Taxonomy" id="299308"/>
    <lineage>
        <taxon>Archaea</taxon>
        <taxon>Methanobacteriati</taxon>
        <taxon>Methanobacteriota</taxon>
        <taxon>Stenosarchaea group</taxon>
        <taxon>Methanomicrobia</taxon>
        <taxon>Methanomicrobiales</taxon>
        <taxon>Methanomicrobiaceae</taxon>
        <taxon>Methanofollis</taxon>
    </lineage>
</organism>
<dbReference type="EMBL" id="CP037968">
    <property type="protein sequence ID" value="QYZ79243.1"/>
    <property type="molecule type" value="Genomic_DNA"/>
</dbReference>
<sequence>MTLTFTHIEKQFFDGTHRTRSPEETLEVIEPLMQEIGVVSVEEMTESDRLRIPCFSAYRPGAAMGASKYHAGKGKGPLQAKVSAMMEAVERYSGEYHGDRMEYASFEELGHRRALDPEELILPRPLEKNEKLHWTPGWDLLNEEDLLVPSNAVFHPYDCLGMTVPLFISDTNGLASGNVMEEAVLHALLEVIERDCLSSAERNHHMGTRLSVGASGPVRDLLEVFEENGIAIHLWLLDGKTGIPTVAAAADDTVTKDPSLLVMGAGTHLDPEIAALRALTEVAQSRASQLQGGRVNQGRQEFLERIGYDRMKRINRVWFKEAEAIPIESIPNLATEYFDEDIGVALGEVGKVVERVLVCDLTRTSVPVVRVIVPGFEVSHMNKDRIPTKRLQ</sequence>
<evidence type="ECO:0000313" key="2">
    <source>
        <dbReference type="EMBL" id="QYZ79243.1"/>
    </source>
</evidence>
<proteinExistence type="predicted"/>
<accession>A0A8G1EFX8</accession>
<dbReference type="Proteomes" id="UP000826709">
    <property type="component" value="Chromosome"/>
</dbReference>
<dbReference type="NCBIfam" id="TIGR00702">
    <property type="entry name" value="YcaO-type kinase domain"/>
    <property type="match status" value="1"/>
</dbReference>
<feature type="domain" description="YcaO" evidence="1">
    <location>
        <begin position="72"/>
        <end position="392"/>
    </location>
</feature>
<dbReference type="RefSeq" id="WP_220680546.1">
    <property type="nucleotide sequence ID" value="NZ_CP037968.1"/>
</dbReference>
<dbReference type="PANTHER" id="PTHR37809">
    <property type="entry name" value="RIBOSOMAL PROTEIN S12 METHYLTHIOTRANSFERASE ACCESSORY FACTOR YCAO"/>
    <property type="match status" value="1"/>
</dbReference>
<gene>
    <name evidence="2" type="ORF">E2N92_07225</name>
</gene>
<protein>
    <submittedName>
        <fullName evidence="2">YcaO-related McrA-glycine thioamidation protein</fullName>
    </submittedName>
</protein>
<dbReference type="KEGG" id="mfk:E2N92_07225"/>
<dbReference type="Pfam" id="PF02624">
    <property type="entry name" value="YcaO"/>
    <property type="match status" value="1"/>
</dbReference>
<dbReference type="Gene3D" id="3.30.40.250">
    <property type="match status" value="1"/>
</dbReference>
<name>A0A8G1EFX8_9EURY</name>
<dbReference type="Gene3D" id="3.30.160.660">
    <property type="match status" value="1"/>
</dbReference>
<evidence type="ECO:0000313" key="3">
    <source>
        <dbReference type="Proteomes" id="UP000826709"/>
    </source>
</evidence>
<dbReference type="PROSITE" id="PS51664">
    <property type="entry name" value="YCAO"/>
    <property type="match status" value="1"/>
</dbReference>
<reference evidence="2" key="1">
    <citation type="journal article" date="2005" name="Int. J. Syst. Evol. Microbiol.">
        <title>Methanofollis formosanus sp. nov., isolated from a fish pond.</title>
        <authorList>
            <person name="Wu S.Y."/>
            <person name="Chen S.C."/>
            <person name="Lai M.C."/>
        </authorList>
    </citation>
    <scope>NUCLEOTIDE SEQUENCE</scope>
    <source>
        <strain evidence="2">ML15</strain>
    </source>
</reference>
<dbReference type="PANTHER" id="PTHR37809:SF1">
    <property type="entry name" value="RIBOSOMAL PROTEIN S12 METHYLTHIOTRANSFERASE ACCESSORY FACTOR YCAO"/>
    <property type="match status" value="1"/>
</dbReference>
<reference evidence="2" key="2">
    <citation type="submission" date="2019-03" db="EMBL/GenBank/DDBJ databases">
        <authorList>
            <person name="Chen S.-C."/>
            <person name="Wu S.-Y."/>
            <person name="Lai M.-C."/>
        </authorList>
    </citation>
    <scope>NUCLEOTIDE SEQUENCE</scope>
    <source>
        <strain evidence="2">ML15</strain>
    </source>
</reference>
<dbReference type="NCBIfam" id="TIGR03266">
    <property type="entry name" value="methan_mark_1"/>
    <property type="match status" value="1"/>
</dbReference>
<evidence type="ECO:0000259" key="1">
    <source>
        <dbReference type="PROSITE" id="PS51664"/>
    </source>
</evidence>
<dbReference type="OrthoDB" id="7433at2157"/>
<dbReference type="InterPro" id="IPR017667">
    <property type="entry name" value="Methan_mark_1"/>
</dbReference>
<dbReference type="AlphaFoldDB" id="A0A8G1EFX8"/>
<dbReference type="InterPro" id="IPR003776">
    <property type="entry name" value="YcaO-like_dom"/>
</dbReference>
<keyword evidence="3" id="KW-1185">Reference proteome</keyword>